<gene>
    <name evidence="1" type="ORF">L1F29_02025</name>
</gene>
<dbReference type="Proteomes" id="UP001057877">
    <property type="component" value="Chromosome"/>
</dbReference>
<keyword evidence="2" id="KW-1185">Reference proteome</keyword>
<dbReference type="Pfam" id="PF02810">
    <property type="entry name" value="SEC-C"/>
    <property type="match status" value="1"/>
</dbReference>
<dbReference type="Gene3D" id="3.10.450.50">
    <property type="match status" value="1"/>
</dbReference>
<dbReference type="EMBL" id="CP091430">
    <property type="protein sequence ID" value="UVI30681.1"/>
    <property type="molecule type" value="Genomic_DNA"/>
</dbReference>
<dbReference type="InterPro" id="IPR004027">
    <property type="entry name" value="SEC_C_motif"/>
</dbReference>
<accession>A0ABY5S9R3</accession>
<name>A0ABY5S9R3_9BACL</name>
<dbReference type="RefSeq" id="WP_258386746.1">
    <property type="nucleotide sequence ID" value="NZ_CP091430.1"/>
</dbReference>
<dbReference type="SUPFAM" id="SSF103642">
    <property type="entry name" value="Sec-C motif"/>
    <property type="match status" value="1"/>
</dbReference>
<organism evidence="1 2">
    <name type="scientific">Paenibacillus spongiae</name>
    <dbReference type="NCBI Taxonomy" id="2909671"/>
    <lineage>
        <taxon>Bacteria</taxon>
        <taxon>Bacillati</taxon>
        <taxon>Bacillota</taxon>
        <taxon>Bacilli</taxon>
        <taxon>Bacillales</taxon>
        <taxon>Paenibacillaceae</taxon>
        <taxon>Paenibacillus</taxon>
    </lineage>
</organism>
<evidence type="ECO:0000313" key="1">
    <source>
        <dbReference type="EMBL" id="UVI30681.1"/>
    </source>
</evidence>
<sequence length="154" mass="16995">MQKLGRNEPCYCGSGIKYKRCCLNKNATNLAVPAAIVPEAAPADPSIPDLINEQLAWENETYQQTAMNLYEQTQDLYPADEVGQAIRLWNDYSKAEQPVIKKAGVFPAALEQCICAMNGHEVTKSQLADKYDVSVATITQRANQIMSFAAPEQP</sequence>
<evidence type="ECO:0000313" key="2">
    <source>
        <dbReference type="Proteomes" id="UP001057877"/>
    </source>
</evidence>
<protein>
    <submittedName>
        <fullName evidence="1">SEC-C domain-containing protein</fullName>
    </submittedName>
</protein>
<reference evidence="1" key="1">
    <citation type="submission" date="2022-01" db="EMBL/GenBank/DDBJ databases">
        <title>Paenibacillus spongiae sp. nov., isolated from marine sponge.</title>
        <authorList>
            <person name="Li Z."/>
            <person name="Zhang M."/>
        </authorList>
    </citation>
    <scope>NUCLEOTIDE SEQUENCE</scope>
    <source>
        <strain evidence="1">PHS-Z3</strain>
    </source>
</reference>
<proteinExistence type="predicted"/>